<feature type="compositionally biased region" description="Basic and acidic residues" evidence="35">
    <location>
        <begin position="518"/>
        <end position="528"/>
    </location>
</feature>
<evidence type="ECO:0000256" key="11">
    <source>
        <dbReference type="ARBA" id="ARBA00022737"/>
    </source>
</evidence>
<feature type="region of interest" description="Disordered" evidence="35">
    <location>
        <begin position="1091"/>
        <end position="1170"/>
    </location>
</feature>
<evidence type="ECO:0000256" key="26">
    <source>
        <dbReference type="ARBA" id="ARBA00023136"/>
    </source>
</evidence>
<feature type="transmembrane region" description="Helical" evidence="36">
    <location>
        <begin position="1334"/>
        <end position="1356"/>
    </location>
</feature>
<keyword evidence="11" id="KW-0677">Repeat</keyword>
<protein>
    <submittedName>
        <fullName evidence="38">Delta(24(24-sterol reductase)-reductase) sterol reductase</fullName>
        <ecNumber evidence="38">3.7.1.2</ecNumber>
    </submittedName>
</protein>
<evidence type="ECO:0000256" key="29">
    <source>
        <dbReference type="ARBA" id="ARBA00023232"/>
    </source>
</evidence>
<keyword evidence="13" id="KW-0833">Ubl conjugation pathway</keyword>
<evidence type="ECO:0000256" key="19">
    <source>
        <dbReference type="ARBA" id="ARBA00022857"/>
    </source>
</evidence>
<evidence type="ECO:0000256" key="24">
    <source>
        <dbReference type="ARBA" id="ARBA00023011"/>
    </source>
</evidence>
<keyword evidence="10 34" id="KW-0479">Metal-binding</keyword>
<evidence type="ECO:0000256" key="12">
    <source>
        <dbReference type="ARBA" id="ARBA00022771"/>
    </source>
</evidence>
<evidence type="ECO:0000256" key="6">
    <source>
        <dbReference type="ARBA" id="ARBA00010211"/>
    </source>
</evidence>
<dbReference type="SUPFAM" id="SSF56529">
    <property type="entry name" value="FAH"/>
    <property type="match status" value="1"/>
</dbReference>
<dbReference type="GO" id="GO:0006696">
    <property type="term" value="P:ergosterol biosynthetic process"/>
    <property type="evidence" value="ECO:0007669"/>
    <property type="project" value="UniProtKB-ARBA"/>
</dbReference>
<feature type="binding site" evidence="34">
    <location>
        <position position="115"/>
    </location>
    <ligand>
        <name>Ca(2+)</name>
        <dbReference type="ChEBI" id="CHEBI:29108"/>
    </ligand>
</feature>
<comment type="pathway">
    <text evidence="4">Amino-acid degradation; L-phenylalanine degradation; acetoacetate and fumarate from L-phenylalanine: step 6/6.</text>
</comment>
<keyword evidence="27" id="KW-1207">Sterol metabolism</keyword>
<dbReference type="GO" id="GO:0005789">
    <property type="term" value="C:endoplasmic reticulum membrane"/>
    <property type="evidence" value="ECO:0007669"/>
    <property type="project" value="UniProtKB-SubCell"/>
</dbReference>
<keyword evidence="18 34" id="KW-0460">Magnesium</keyword>
<evidence type="ECO:0000256" key="33">
    <source>
        <dbReference type="PIRSR" id="PIRSR605959-2"/>
    </source>
</evidence>
<comment type="catalytic activity">
    <reaction evidence="31">
        <text>ergosterol + NADP(+) = ergosta-5,7,22,24(28)-tetraen-3beta-ol + NADPH + H(+)</text>
        <dbReference type="Rhea" id="RHEA:18501"/>
        <dbReference type="ChEBI" id="CHEBI:15378"/>
        <dbReference type="ChEBI" id="CHEBI:16933"/>
        <dbReference type="ChEBI" id="CHEBI:18249"/>
        <dbReference type="ChEBI" id="CHEBI:57783"/>
        <dbReference type="ChEBI" id="CHEBI:58349"/>
        <dbReference type="EC" id="1.3.1.71"/>
    </reaction>
    <physiologicalReaction direction="right-to-left" evidence="31">
        <dbReference type="Rhea" id="RHEA:18503"/>
    </physiologicalReaction>
</comment>
<dbReference type="GO" id="GO:0008270">
    <property type="term" value="F:zinc ion binding"/>
    <property type="evidence" value="ECO:0007669"/>
    <property type="project" value="UniProtKB-KW"/>
</dbReference>
<dbReference type="InterPro" id="IPR013083">
    <property type="entry name" value="Znf_RING/FYVE/PHD"/>
</dbReference>
<gene>
    <name evidence="38" type="ORF">DDE83_007089</name>
</gene>
<feature type="region of interest" description="Disordered" evidence="35">
    <location>
        <begin position="599"/>
        <end position="663"/>
    </location>
</feature>
<evidence type="ECO:0000256" key="27">
    <source>
        <dbReference type="ARBA" id="ARBA00023166"/>
    </source>
</evidence>
<keyword evidence="39" id="KW-1185">Reference proteome</keyword>
<dbReference type="STRING" id="183478.A0A364MXW2"/>
<evidence type="ECO:0000256" key="2">
    <source>
        <dbReference type="ARBA" id="ARBA00001946"/>
    </source>
</evidence>
<dbReference type="SUPFAM" id="SSF63433">
    <property type="entry name" value="Fumarylacetoacetate hydrolase, FAH, N-terminal domain"/>
    <property type="match status" value="1"/>
</dbReference>
<evidence type="ECO:0000256" key="25">
    <source>
        <dbReference type="ARBA" id="ARBA00023098"/>
    </source>
</evidence>
<dbReference type="PANTHER" id="PTHR43069:SF5">
    <property type="entry name" value="FUMARYLACETOACETASE"/>
    <property type="match status" value="1"/>
</dbReference>
<dbReference type="InterPro" id="IPR018083">
    <property type="entry name" value="Sterol_reductase_CS"/>
</dbReference>
<comment type="similarity">
    <text evidence="5">Belongs to the ERG4/ERG24 family.</text>
</comment>
<dbReference type="EC" id="3.7.1.2" evidence="38"/>
<evidence type="ECO:0000256" key="34">
    <source>
        <dbReference type="PIRSR" id="PIRSR605959-3"/>
    </source>
</evidence>
<sequence length="1635" mass="182418">MADGYASHFGVNNIPYGIASSSKRTIPQAATRIDDEVIFLAELAEHDSFKSIGAPLSTIFREPTLNTFAALKKDVQIQARSAIQEVYKSNSHTSFSENIKDVSLHMPVHVGDFTDYSASANHVLNAGEAVQGVRAFPPAFKKYPVGYAGRCSSITTSGAPVTRPLGQFIEDYTVPEKKIIFGPSRGLDYEMEVAAVIGQPVEPGTILNAKDADKHIFGLVLLNDWSARDIQGLEMNPLGPFNGKNFMTSITPWVVTLEALKPFEVSAPERMEPVAAFMDDPQSTNYNIQLEGQILRNGAVTTTCKVGFETMYWTFRHMLAHHTIGGCGLRSGDLIASGTVSGEQDHEHGCLLELTKNGKAPSKLSDGSELRFLNDGDEVRYIGVVGDGSAGVGFGACVGTVKAARRLLTASSPPRLRLNLPRLTYTECLAIMSTVAPTELLDPPPKTFKLAFTKRISKKLAPRIASRKQSIKTLTHLGSDGSGASTPANASLASLEPLTFHVLTRPTTSSTTSSPRVLVKDQQRETSRNKSAHPKKHFSASAIAFTRQSNEARSPAHWRSATPGPIRSQRQELSRSISQRKLHEPLVQDLEQLQLITAPQPSEPPVPEAPQHSRNPTNFSLPLSAGDPSTAASVVRNSMTTSNVGSPNLEEHAHPQSRRRVSGLRLQLQQNTDTIVIEDDSEEDVILFPGRANGNFSSTNFFQSGKRSRSSSKPRQSRVNISMGKAATRRSRSPISFNSSSEGELAPDSSEGSYSGPQTHRAQATANSRSFGPVPAHGLHTELRSTTEEEQDHLLAQRLQQEEDRGLDSSRLPSTSRQKATPHVPSGRVSTHGIHRRKGPLSSLRRAITNIGTRDDPIDLDPDPDSEPVQRRAPERARIQDYVALYGEPMDIDGASLFGQTPHFRSRECVVCGESVYVGDLPSLADCEHGPETCTDCYSGWIAAQLQGNGWCEAKCPQDGCRIVLSYEEIQLWATPETFQQYDTFIARAAFSEDPCGSKACIVHENTWHEGETCEEYEYRASGRKERDQRAQEEASLQAIGELTKKCPGPGCTWNIQKAEGCDHMTCSKCRYEFCWICLCDFNKIRRAGKTPVKPERPGFVETPGRRKSQRKSRALDADPYESTPEPENPLKSLRSSDSTVKPEKEESNGHVNGNGYANGHANGHANGLTNGHAKQEQVKMDYKGEAEKFFSPKDSSGLHEFGGAFGMGSMMICFPALMYYMWIGATFYDGKFPTRTEGQSYGDFFGHMWYLVKTEAYPNNQAWQIYWFFGLMQMAFYMFMPGVYRKGKALPHLGGKQLDYYCSAMWSFYSSVFIMLALHFTGVFKLYTLIDEFGHIMSVAILSGFLCSTIAYVSARVRGATVRMTDNLIVDFFLGSELNPRLFGILDFKMFLEVRIPWFILFFLSLGTCLKQYEQYGYVSLEAIFLLFAHYLYAGACAKGEHLIITTWDMYYEKLGFMLIFWNMAGVPLSYCHCTLFIANHHPSEYQLPTWFTAILTLAYLYAYYIWDTTNSQKNQFRQEERGVVEERTTFPYFKYGRIANPKIIQTAHGNKILADGWYGKARKIHYTCDFFFAVSWGLITGFSSPFPWFYSVFFGGMIIHRALRDIEKCRDKYGEAWKEYERQVPYLFIPYVF</sequence>
<keyword evidence="12" id="KW-0863">Zinc-finger</keyword>
<keyword evidence="25" id="KW-0443">Lipid metabolism</keyword>
<organism evidence="38 39">
    <name type="scientific">Stemphylium lycopersici</name>
    <name type="common">Tomato gray leaf spot disease fungus</name>
    <name type="synonym">Thyrospora lycopersici</name>
    <dbReference type="NCBI Taxonomy" id="183478"/>
    <lineage>
        <taxon>Eukaryota</taxon>
        <taxon>Fungi</taxon>
        <taxon>Dikarya</taxon>
        <taxon>Ascomycota</taxon>
        <taxon>Pezizomycotina</taxon>
        <taxon>Dothideomycetes</taxon>
        <taxon>Pleosporomycetidae</taxon>
        <taxon>Pleosporales</taxon>
        <taxon>Pleosporineae</taxon>
        <taxon>Pleosporaceae</taxon>
        <taxon>Stemphylium</taxon>
    </lineage>
</organism>
<dbReference type="Gene3D" id="1.20.120.1750">
    <property type="match status" value="1"/>
</dbReference>
<evidence type="ECO:0000256" key="10">
    <source>
        <dbReference type="ARBA" id="ARBA00022723"/>
    </source>
</evidence>
<feature type="compositionally biased region" description="Polar residues" evidence="35">
    <location>
        <begin position="750"/>
        <end position="770"/>
    </location>
</feature>
<feature type="transmembrane region" description="Helical" evidence="36">
    <location>
        <begin position="1202"/>
        <end position="1223"/>
    </location>
</feature>
<feature type="compositionally biased region" description="Low complexity" evidence="35">
    <location>
        <begin position="1150"/>
        <end position="1170"/>
    </location>
</feature>
<comment type="cofactor">
    <cofactor evidence="1 34">
        <name>Ca(2+)</name>
        <dbReference type="ChEBI" id="CHEBI:29108"/>
    </cofactor>
</comment>
<keyword evidence="29" id="KW-0585">Phenylalanine catabolism</keyword>
<feature type="compositionally biased region" description="Basic residues" evidence="35">
    <location>
        <begin position="706"/>
        <end position="716"/>
    </location>
</feature>
<evidence type="ECO:0000256" key="14">
    <source>
        <dbReference type="ARBA" id="ARBA00022801"/>
    </source>
</evidence>
<evidence type="ECO:0000256" key="13">
    <source>
        <dbReference type="ARBA" id="ARBA00022786"/>
    </source>
</evidence>
<feature type="region of interest" description="Disordered" evidence="35">
    <location>
        <begin position="800"/>
        <end position="872"/>
    </location>
</feature>
<keyword evidence="8" id="KW-0808">Transferase</keyword>
<dbReference type="Pfam" id="PF09298">
    <property type="entry name" value="FAA_hydrolase_N"/>
    <property type="match status" value="1"/>
</dbReference>
<dbReference type="InterPro" id="IPR015377">
    <property type="entry name" value="Fumarylacetoacetase_N"/>
</dbReference>
<comment type="cofactor">
    <cofactor evidence="2 34">
        <name>Mg(2+)</name>
        <dbReference type="ChEBI" id="CHEBI:18420"/>
    </cofactor>
</comment>
<feature type="binding site" evidence="34">
    <location>
        <position position="224"/>
    </location>
    <ligand>
        <name>Mg(2+)</name>
        <dbReference type="ChEBI" id="CHEBI:18420"/>
    </ligand>
</feature>
<keyword evidence="19" id="KW-0521">NADP</keyword>
<feature type="domain" description="RING-type" evidence="37">
    <location>
        <begin position="905"/>
        <end position="1097"/>
    </location>
</feature>
<dbReference type="Gene3D" id="1.20.120.1630">
    <property type="match status" value="1"/>
</dbReference>
<keyword evidence="28" id="KW-0753">Steroid metabolism</keyword>
<evidence type="ECO:0000256" key="32">
    <source>
        <dbReference type="PIRSR" id="PIRSR605959-1"/>
    </source>
</evidence>
<feature type="binding site" evidence="33">
    <location>
        <position position="339"/>
    </location>
    <ligand>
        <name>substrate</name>
    </ligand>
</feature>
<keyword evidence="15" id="KW-0256">Endoplasmic reticulum</keyword>
<feature type="binding site" evidence="33">
    <location>
        <position position="231"/>
    </location>
    <ligand>
        <name>substrate</name>
    </ligand>
</feature>
<feature type="active site" description="Proton acceptor" evidence="32">
    <location>
        <position position="122"/>
    </location>
</feature>
<feature type="region of interest" description="Disordered" evidence="35">
    <location>
        <begin position="690"/>
        <end position="778"/>
    </location>
</feature>
<feature type="transmembrane region" description="Helical" evidence="36">
    <location>
        <begin position="1456"/>
        <end position="1479"/>
    </location>
</feature>
<evidence type="ECO:0000256" key="5">
    <source>
        <dbReference type="ARBA" id="ARBA00005402"/>
    </source>
</evidence>
<feature type="compositionally biased region" description="Polar residues" evidence="35">
    <location>
        <begin position="630"/>
        <end position="646"/>
    </location>
</feature>
<dbReference type="GO" id="GO:0006559">
    <property type="term" value="P:L-phenylalanine catabolic process"/>
    <property type="evidence" value="ECO:0007669"/>
    <property type="project" value="UniProtKB-KW"/>
</dbReference>
<evidence type="ECO:0000256" key="23">
    <source>
        <dbReference type="ARBA" id="ARBA00023002"/>
    </source>
</evidence>
<evidence type="ECO:0000256" key="15">
    <source>
        <dbReference type="ARBA" id="ARBA00022824"/>
    </source>
</evidence>
<evidence type="ECO:0000256" key="30">
    <source>
        <dbReference type="ARBA" id="ARBA00029435"/>
    </source>
</evidence>
<feature type="transmembrane region" description="Helical" evidence="36">
    <location>
        <begin position="1391"/>
        <end position="1411"/>
    </location>
</feature>
<keyword evidence="9 36" id="KW-0812">Transmembrane</keyword>
<evidence type="ECO:0000256" key="36">
    <source>
        <dbReference type="SAM" id="Phobius"/>
    </source>
</evidence>
<evidence type="ECO:0000259" key="37">
    <source>
        <dbReference type="PROSITE" id="PS51873"/>
    </source>
</evidence>
<evidence type="ECO:0000256" key="1">
    <source>
        <dbReference type="ARBA" id="ARBA00001913"/>
    </source>
</evidence>
<evidence type="ECO:0000256" key="17">
    <source>
        <dbReference type="ARBA" id="ARBA00022837"/>
    </source>
</evidence>
<comment type="similarity">
    <text evidence="6">Belongs to the FAH family.</text>
</comment>
<feature type="compositionally biased region" description="Low complexity" evidence="35">
    <location>
        <begin position="505"/>
        <end position="516"/>
    </location>
</feature>
<feature type="binding site" evidence="34">
    <location>
        <position position="244"/>
    </location>
    <ligand>
        <name>Mg(2+)</name>
        <dbReference type="ChEBI" id="CHEBI:18420"/>
    </ligand>
</feature>
<evidence type="ECO:0000256" key="16">
    <source>
        <dbReference type="ARBA" id="ARBA00022833"/>
    </source>
</evidence>
<feature type="transmembrane region" description="Helical" evidence="36">
    <location>
        <begin position="1266"/>
        <end position="1285"/>
    </location>
</feature>
<feature type="transmembrane region" description="Helical" evidence="36">
    <location>
        <begin position="1306"/>
        <end position="1328"/>
    </location>
</feature>
<dbReference type="Proteomes" id="UP000249619">
    <property type="component" value="Unassembled WGS sequence"/>
</dbReference>
<dbReference type="InterPro" id="IPR011234">
    <property type="entry name" value="Fumarylacetoacetase-like_C"/>
</dbReference>
<keyword evidence="23" id="KW-0560">Oxidoreductase</keyword>
<dbReference type="InterPro" id="IPR001171">
    <property type="entry name" value="ERG24_DHCR-like"/>
</dbReference>
<keyword evidence="26 36" id="KW-0472">Membrane</keyword>
<dbReference type="Pfam" id="PF22191">
    <property type="entry name" value="IBR_1"/>
    <property type="match status" value="1"/>
</dbReference>
<dbReference type="GO" id="GO:0000246">
    <property type="term" value="F:Delta24(24-1) sterol reductase activity"/>
    <property type="evidence" value="ECO:0007669"/>
    <property type="project" value="UniProtKB-EC"/>
</dbReference>
<dbReference type="Pfam" id="PF01222">
    <property type="entry name" value="ERG4_ERG24"/>
    <property type="match status" value="1"/>
</dbReference>
<feature type="binding site" evidence="34">
    <location>
        <position position="190"/>
    </location>
    <ligand>
        <name>Ca(2+)</name>
        <dbReference type="ChEBI" id="CHEBI:29108"/>
    </ligand>
</feature>
<evidence type="ECO:0000256" key="35">
    <source>
        <dbReference type="SAM" id="MobiDB-lite"/>
    </source>
</evidence>
<comment type="subcellular location">
    <subcellularLocation>
        <location evidence="3">Endoplasmic reticulum membrane</location>
        <topology evidence="3">Multi-pass membrane protein</topology>
    </subcellularLocation>
</comment>
<evidence type="ECO:0000256" key="9">
    <source>
        <dbReference type="ARBA" id="ARBA00022692"/>
    </source>
</evidence>
<dbReference type="Gene3D" id="2.30.30.230">
    <property type="entry name" value="Fumarylacetoacetase, N-terminal domain"/>
    <property type="match status" value="1"/>
</dbReference>
<keyword evidence="24" id="KW-0756">Sterol biosynthesis</keyword>
<feature type="transmembrane region" description="Helical" evidence="36">
    <location>
        <begin position="1491"/>
        <end position="1508"/>
    </location>
</feature>
<evidence type="ECO:0000256" key="28">
    <source>
        <dbReference type="ARBA" id="ARBA00023221"/>
    </source>
</evidence>
<dbReference type="FunFam" id="1.20.120.1630:FF:000003">
    <property type="entry name" value="C-24(28) sterol reductase"/>
    <property type="match status" value="1"/>
</dbReference>
<keyword evidence="17 34" id="KW-0106">Calcium</keyword>
<dbReference type="GO" id="GO:0004334">
    <property type="term" value="F:fumarylacetoacetase activity"/>
    <property type="evidence" value="ECO:0007669"/>
    <property type="project" value="UniProtKB-EC"/>
</dbReference>
<dbReference type="Gene3D" id="3.30.40.10">
    <property type="entry name" value="Zinc/RING finger domain, C3HC4 (zinc finger)"/>
    <property type="match status" value="1"/>
</dbReference>
<feature type="binding site" evidence="34">
    <location>
        <position position="192"/>
    </location>
    <ligand>
        <name>Ca(2+)</name>
        <dbReference type="ChEBI" id="CHEBI:29108"/>
    </ligand>
</feature>
<dbReference type="InterPro" id="IPR036663">
    <property type="entry name" value="Fumarylacetoacetase_C_sf"/>
</dbReference>
<dbReference type="Pfam" id="PF01557">
    <property type="entry name" value="FAA_hydrolase"/>
    <property type="match status" value="1"/>
</dbReference>
<reference evidence="39" key="1">
    <citation type="submission" date="2018-05" db="EMBL/GenBank/DDBJ databases">
        <title>Draft genome sequence of Stemphylium lycopersici strain CIDEFI 213.</title>
        <authorList>
            <person name="Medina R."/>
            <person name="Franco M.E.E."/>
            <person name="Lucentini C.G."/>
            <person name="Saparrat M.C.N."/>
            <person name="Balatti P.A."/>
        </authorList>
    </citation>
    <scope>NUCLEOTIDE SEQUENCE [LARGE SCALE GENOMIC DNA]</scope>
    <source>
        <strain evidence="39">CIDEFI 213</strain>
    </source>
</reference>
<dbReference type="PROSITE" id="PS01018">
    <property type="entry name" value="STEROL_REDUCT_2"/>
    <property type="match status" value="1"/>
</dbReference>
<evidence type="ECO:0000256" key="21">
    <source>
        <dbReference type="ARBA" id="ARBA00022955"/>
    </source>
</evidence>
<dbReference type="InterPro" id="IPR044066">
    <property type="entry name" value="TRIAD_supradom"/>
</dbReference>
<keyword evidence="21" id="KW-0752">Steroid biosynthesis</keyword>
<dbReference type="PROSITE" id="PS51873">
    <property type="entry name" value="TRIAD"/>
    <property type="match status" value="1"/>
</dbReference>
<evidence type="ECO:0000256" key="3">
    <source>
        <dbReference type="ARBA" id="ARBA00004477"/>
    </source>
</evidence>
<evidence type="ECO:0000313" key="38">
    <source>
        <dbReference type="EMBL" id="RAR06071.1"/>
    </source>
</evidence>
<keyword evidence="16" id="KW-0862">Zinc</keyword>
<dbReference type="GO" id="GO:1902000">
    <property type="term" value="P:homogentisate catabolic process"/>
    <property type="evidence" value="ECO:0007669"/>
    <property type="project" value="TreeGrafter"/>
</dbReference>
<dbReference type="Gene3D" id="3.90.850.10">
    <property type="entry name" value="Fumarylacetoacetase-like, C-terminal domain"/>
    <property type="match status" value="1"/>
</dbReference>
<keyword evidence="7" id="KW-0444">Lipid biosynthesis</keyword>
<evidence type="ECO:0000256" key="18">
    <source>
        <dbReference type="ARBA" id="ARBA00022842"/>
    </source>
</evidence>
<dbReference type="SUPFAM" id="SSF57850">
    <property type="entry name" value="RING/U-box"/>
    <property type="match status" value="2"/>
</dbReference>
<comment type="pathway">
    <text evidence="30">Steroid metabolism; ergosterol biosynthesis.</text>
</comment>
<keyword evidence="20" id="KW-0828">Tyrosine catabolism</keyword>
<dbReference type="EMBL" id="QGDH01000121">
    <property type="protein sequence ID" value="RAR06071.1"/>
    <property type="molecule type" value="Genomic_DNA"/>
</dbReference>
<evidence type="ECO:0000256" key="4">
    <source>
        <dbReference type="ARBA" id="ARBA00004782"/>
    </source>
</evidence>
<feature type="compositionally biased region" description="Polar residues" evidence="35">
    <location>
        <begin position="612"/>
        <end position="621"/>
    </location>
</feature>
<dbReference type="CDD" id="cd20336">
    <property type="entry name" value="Rcat_RBR"/>
    <property type="match status" value="1"/>
</dbReference>
<dbReference type="GO" id="GO:0006572">
    <property type="term" value="P:L-tyrosine catabolic process"/>
    <property type="evidence" value="ECO:0007669"/>
    <property type="project" value="UniProtKB-KW"/>
</dbReference>
<evidence type="ECO:0000256" key="20">
    <source>
        <dbReference type="ARBA" id="ARBA00022878"/>
    </source>
</evidence>
<feature type="region of interest" description="Disordered" evidence="35">
    <location>
        <begin position="505"/>
        <end position="576"/>
    </location>
</feature>
<evidence type="ECO:0000256" key="22">
    <source>
        <dbReference type="ARBA" id="ARBA00022989"/>
    </source>
</evidence>
<dbReference type="PANTHER" id="PTHR43069">
    <property type="entry name" value="FUMARYLACETOACETASE"/>
    <property type="match status" value="1"/>
</dbReference>
<feature type="binding site" evidence="34">
    <location>
        <position position="224"/>
    </location>
    <ligand>
        <name>Ca(2+)</name>
        <dbReference type="ChEBI" id="CHEBI:29108"/>
    </ligand>
</feature>
<dbReference type="InterPro" id="IPR036462">
    <property type="entry name" value="Fumarylacetoacetase_N_sf"/>
</dbReference>
<evidence type="ECO:0000256" key="8">
    <source>
        <dbReference type="ARBA" id="ARBA00022679"/>
    </source>
</evidence>
<dbReference type="InterPro" id="IPR005959">
    <property type="entry name" value="Fumarylacetoacetase"/>
</dbReference>
<evidence type="ECO:0000313" key="39">
    <source>
        <dbReference type="Proteomes" id="UP000249619"/>
    </source>
</evidence>
<feature type="binding site" evidence="34">
    <location>
        <position position="248"/>
    </location>
    <ligand>
        <name>Mg(2+)</name>
        <dbReference type="ChEBI" id="CHEBI:18420"/>
    </ligand>
</feature>
<keyword evidence="22 36" id="KW-1133">Transmembrane helix</keyword>
<feature type="transmembrane region" description="Helical" evidence="36">
    <location>
        <begin position="1417"/>
        <end position="1435"/>
    </location>
</feature>
<evidence type="ECO:0000256" key="7">
    <source>
        <dbReference type="ARBA" id="ARBA00022516"/>
    </source>
</evidence>
<name>A0A364MXW2_STELY</name>
<evidence type="ECO:0000256" key="31">
    <source>
        <dbReference type="ARBA" id="ARBA00048918"/>
    </source>
</evidence>
<dbReference type="GO" id="GO:0016740">
    <property type="term" value="F:transferase activity"/>
    <property type="evidence" value="ECO:0007669"/>
    <property type="project" value="UniProtKB-KW"/>
</dbReference>
<comment type="caution">
    <text evidence="38">The sequence shown here is derived from an EMBL/GenBank/DDBJ whole genome shotgun (WGS) entry which is preliminary data.</text>
</comment>
<proteinExistence type="inferred from homology"/>
<accession>A0A364MXW2</accession>
<keyword evidence="14 38" id="KW-0378">Hydrolase</keyword>